<dbReference type="EMBL" id="CP035493">
    <property type="protein sequence ID" value="QAY71366.1"/>
    <property type="molecule type" value="Genomic_DNA"/>
</dbReference>
<evidence type="ECO:0000313" key="1">
    <source>
        <dbReference type="EMBL" id="QAY71366.1"/>
    </source>
</evidence>
<proteinExistence type="predicted"/>
<dbReference type="OrthoDB" id="9797603at2"/>
<dbReference type="KEGG" id="xya:ET471_16110"/>
<sequence length="100" mass="10464">MLLDWTNARVGAPGLDVAVTATILAQVVVAPDAYADTGVDEDVLRGACAGLLAAFAAAAEPFADHVDEATAWRRRNPNANQRERETLDDAAALVARYAAA</sequence>
<gene>
    <name evidence="1" type="ORF">ET471_16110</name>
</gene>
<organism evidence="1 2">
    <name type="scientific">Xylanimonas protaetiae</name>
    <dbReference type="NCBI Taxonomy" id="2509457"/>
    <lineage>
        <taxon>Bacteria</taxon>
        <taxon>Bacillati</taxon>
        <taxon>Actinomycetota</taxon>
        <taxon>Actinomycetes</taxon>
        <taxon>Micrococcales</taxon>
        <taxon>Promicromonosporaceae</taxon>
        <taxon>Xylanimonas</taxon>
    </lineage>
</organism>
<reference evidence="1 2" key="1">
    <citation type="submission" date="2019-01" db="EMBL/GenBank/DDBJ databases">
        <title>Genome sequencing of strain FW10M-9.</title>
        <authorList>
            <person name="Heo J."/>
            <person name="Kim S.-J."/>
            <person name="Kim J.-S."/>
            <person name="Hong S.-B."/>
            <person name="Kwon S.-W."/>
        </authorList>
    </citation>
    <scope>NUCLEOTIDE SEQUENCE [LARGE SCALE GENOMIC DNA]</scope>
    <source>
        <strain evidence="1 2">FW10M-9</strain>
    </source>
</reference>
<name>A0A4P6F7E8_9MICO</name>
<keyword evidence="2" id="KW-1185">Reference proteome</keyword>
<evidence type="ECO:0000313" key="2">
    <source>
        <dbReference type="Proteomes" id="UP000292118"/>
    </source>
</evidence>
<protein>
    <submittedName>
        <fullName evidence="1">Uncharacterized protein</fullName>
    </submittedName>
</protein>
<dbReference type="Proteomes" id="UP000292118">
    <property type="component" value="Chromosome"/>
</dbReference>
<dbReference type="AlphaFoldDB" id="A0A4P6F7E8"/>
<accession>A0A4P6F7E8</accession>